<comment type="caution">
    <text evidence="9">The sequence shown here is derived from an EMBL/GenBank/DDBJ whole genome shotgun (WGS) entry which is preliminary data.</text>
</comment>
<feature type="transmembrane region" description="Helical" evidence="7">
    <location>
        <begin position="266"/>
        <end position="287"/>
    </location>
</feature>
<evidence type="ECO:0000256" key="7">
    <source>
        <dbReference type="RuleBase" id="RU363032"/>
    </source>
</evidence>
<dbReference type="Pfam" id="PF00528">
    <property type="entry name" value="BPD_transp_1"/>
    <property type="match status" value="1"/>
</dbReference>
<dbReference type="RefSeq" id="WP_374831238.1">
    <property type="nucleotide sequence ID" value="NZ_JBHEEZ010000007.1"/>
</dbReference>
<keyword evidence="4 7" id="KW-0812">Transmembrane</keyword>
<dbReference type="Gene3D" id="1.10.3720.10">
    <property type="entry name" value="MetI-like"/>
    <property type="match status" value="1"/>
</dbReference>
<organism evidence="9 10">
    <name type="scientific">Daeguia caeni</name>
    <dbReference type="NCBI Taxonomy" id="439612"/>
    <lineage>
        <taxon>Bacteria</taxon>
        <taxon>Pseudomonadati</taxon>
        <taxon>Pseudomonadota</taxon>
        <taxon>Alphaproteobacteria</taxon>
        <taxon>Hyphomicrobiales</taxon>
        <taxon>Brucellaceae</taxon>
        <taxon>Daeguia</taxon>
    </lineage>
</organism>
<dbReference type="PANTHER" id="PTHR30151:SF16">
    <property type="entry name" value="ABC TRANSPORTER PERMEASE PROTEIN"/>
    <property type="match status" value="1"/>
</dbReference>
<keyword evidence="10" id="KW-1185">Reference proteome</keyword>
<evidence type="ECO:0000256" key="2">
    <source>
        <dbReference type="ARBA" id="ARBA00022448"/>
    </source>
</evidence>
<feature type="transmembrane region" description="Helical" evidence="7">
    <location>
        <begin position="199"/>
        <end position="222"/>
    </location>
</feature>
<keyword evidence="6 7" id="KW-0472">Membrane</keyword>
<proteinExistence type="inferred from homology"/>
<dbReference type="PROSITE" id="PS50928">
    <property type="entry name" value="ABC_TM1"/>
    <property type="match status" value="1"/>
</dbReference>
<evidence type="ECO:0000313" key="10">
    <source>
        <dbReference type="Proteomes" id="UP001596042"/>
    </source>
</evidence>
<gene>
    <name evidence="9" type="ORF">ACFO1V_14210</name>
</gene>
<evidence type="ECO:0000256" key="4">
    <source>
        <dbReference type="ARBA" id="ARBA00022692"/>
    </source>
</evidence>
<feature type="transmembrane region" description="Helical" evidence="7">
    <location>
        <begin position="107"/>
        <end position="127"/>
    </location>
</feature>
<evidence type="ECO:0000256" key="3">
    <source>
        <dbReference type="ARBA" id="ARBA00022475"/>
    </source>
</evidence>
<evidence type="ECO:0000259" key="8">
    <source>
        <dbReference type="PROSITE" id="PS50928"/>
    </source>
</evidence>
<evidence type="ECO:0000313" key="9">
    <source>
        <dbReference type="EMBL" id="MFC4626342.1"/>
    </source>
</evidence>
<feature type="transmembrane region" description="Helical" evidence="7">
    <location>
        <begin position="228"/>
        <end position="254"/>
    </location>
</feature>
<dbReference type="EMBL" id="JBHSEL010000124">
    <property type="protein sequence ID" value="MFC4626342.1"/>
    <property type="molecule type" value="Genomic_DNA"/>
</dbReference>
<dbReference type="Proteomes" id="UP001596042">
    <property type="component" value="Unassembled WGS sequence"/>
</dbReference>
<name>A0ABV9H7M8_9HYPH</name>
<feature type="transmembrane region" description="Helical" evidence="7">
    <location>
        <begin position="139"/>
        <end position="159"/>
    </location>
</feature>
<comment type="subcellular location">
    <subcellularLocation>
        <location evidence="1 7">Cell membrane</location>
        <topology evidence="1 7">Multi-pass membrane protein</topology>
    </subcellularLocation>
</comment>
<feature type="transmembrane region" description="Helical" evidence="7">
    <location>
        <begin position="79"/>
        <end position="101"/>
    </location>
</feature>
<feature type="transmembrane region" description="Helical" evidence="7">
    <location>
        <begin position="49"/>
        <end position="67"/>
    </location>
</feature>
<reference evidence="10" key="1">
    <citation type="journal article" date="2019" name="Int. J. Syst. Evol. Microbiol.">
        <title>The Global Catalogue of Microorganisms (GCM) 10K type strain sequencing project: providing services to taxonomists for standard genome sequencing and annotation.</title>
        <authorList>
            <consortium name="The Broad Institute Genomics Platform"/>
            <consortium name="The Broad Institute Genome Sequencing Center for Infectious Disease"/>
            <person name="Wu L."/>
            <person name="Ma J."/>
        </authorList>
    </citation>
    <scope>NUCLEOTIDE SEQUENCE [LARGE SCALE GENOMIC DNA]</scope>
    <source>
        <strain evidence="10">CGMCC 1.15731</strain>
    </source>
</reference>
<evidence type="ECO:0000256" key="6">
    <source>
        <dbReference type="ARBA" id="ARBA00023136"/>
    </source>
</evidence>
<dbReference type="SUPFAM" id="SSF161098">
    <property type="entry name" value="MetI-like"/>
    <property type="match status" value="1"/>
</dbReference>
<dbReference type="InterPro" id="IPR000515">
    <property type="entry name" value="MetI-like"/>
</dbReference>
<keyword evidence="5 7" id="KW-1133">Transmembrane helix</keyword>
<feature type="domain" description="ABC transmembrane type-1" evidence="8">
    <location>
        <begin position="95"/>
        <end position="283"/>
    </location>
</feature>
<protein>
    <submittedName>
        <fullName evidence="9">ABC transporter permease</fullName>
    </submittedName>
</protein>
<keyword evidence="2 7" id="KW-0813">Transport</keyword>
<sequence>MADITASQRNDFVEVPARPDIRHQNVAPGAIGDITQQLNLWDRLSEKTWLRRLLVIIVMAALWEAYARYADNMLMFPSFSETVAAWWAGMRSGALVSAVYGTMKVLLLGYCVAIAISAVITSLAISTRIGTDVLATMTAMFNPLPAIAILPLALLWFGLGVTSLIFVIVHSVLWAVSLNTLTGFLSVSQTQRMVGRNYGLTGIAFVFHILVPAAFPSILSGLKIGWAFAWRTLIAAELVFGVSGNSAGLGWYIFQNRNALETANVFAGLLTVIIIGLIVEGIVFRSIETVTVRRWGMQH</sequence>
<evidence type="ECO:0000256" key="5">
    <source>
        <dbReference type="ARBA" id="ARBA00022989"/>
    </source>
</evidence>
<dbReference type="CDD" id="cd06261">
    <property type="entry name" value="TM_PBP2"/>
    <property type="match status" value="1"/>
</dbReference>
<dbReference type="InterPro" id="IPR035906">
    <property type="entry name" value="MetI-like_sf"/>
</dbReference>
<comment type="similarity">
    <text evidence="7">Belongs to the binding-protein-dependent transport system permease family.</text>
</comment>
<keyword evidence="3" id="KW-1003">Cell membrane</keyword>
<evidence type="ECO:0000256" key="1">
    <source>
        <dbReference type="ARBA" id="ARBA00004651"/>
    </source>
</evidence>
<accession>A0ABV9H7M8</accession>
<dbReference type="PANTHER" id="PTHR30151">
    <property type="entry name" value="ALKANE SULFONATE ABC TRANSPORTER-RELATED, MEMBRANE SUBUNIT"/>
    <property type="match status" value="1"/>
</dbReference>
<feature type="transmembrane region" description="Helical" evidence="7">
    <location>
        <begin position="165"/>
        <end position="187"/>
    </location>
</feature>